<evidence type="ECO:0000256" key="4">
    <source>
        <dbReference type="ARBA" id="ARBA00022452"/>
    </source>
</evidence>
<name>A0A160FJ73_9BURK</name>
<dbReference type="SUPFAM" id="SSF56935">
    <property type="entry name" value="Porins"/>
    <property type="match status" value="1"/>
</dbReference>
<dbReference type="Gene3D" id="2.40.160.10">
    <property type="entry name" value="Porin"/>
    <property type="match status" value="1"/>
</dbReference>
<dbReference type="Proteomes" id="UP000076852">
    <property type="component" value="Chromosome 1"/>
</dbReference>
<dbReference type="EMBL" id="CP014578">
    <property type="protein sequence ID" value="ANB72370.1"/>
    <property type="molecule type" value="Genomic_DNA"/>
</dbReference>
<reference evidence="13 14" key="1">
    <citation type="journal article" date="2016" name="Gene">
        <title>PacBio SMRT assembly of a complex multi-replicon genome reveals chlorocatechol degradative operon in a region of genome plasticity.</title>
        <authorList>
            <person name="Ricker N."/>
            <person name="Shen S.Y."/>
            <person name="Goordial J."/>
            <person name="Jin S."/>
            <person name="Fulthorpe R.R."/>
        </authorList>
    </citation>
    <scope>NUCLEOTIDE SEQUENCE [LARGE SCALE GENOMIC DNA]</scope>
    <source>
        <strain evidence="13 14">OLGA172</strain>
    </source>
</reference>
<evidence type="ECO:0000313" key="13">
    <source>
        <dbReference type="EMBL" id="ANB72370.1"/>
    </source>
</evidence>
<dbReference type="AlphaFoldDB" id="A0A160FJ73"/>
<dbReference type="GO" id="GO:0015288">
    <property type="term" value="F:porin activity"/>
    <property type="evidence" value="ECO:0007669"/>
    <property type="project" value="UniProtKB-KW"/>
</dbReference>
<dbReference type="PANTHER" id="PTHR34501:SF9">
    <property type="entry name" value="MAJOR OUTER MEMBRANE PROTEIN P.IA"/>
    <property type="match status" value="1"/>
</dbReference>
<dbReference type="PANTHER" id="PTHR34501">
    <property type="entry name" value="PROTEIN YDDL-RELATED"/>
    <property type="match status" value="1"/>
</dbReference>
<sequence length="374" mass="39261">MKRGFAVAIAVATVGSTAHAQSSVTMYGAVDTGLLYQNTSAASYNPAAPNTGHLFKMKDGGIYTSMLGFKGTEDLGGGWKTNFKLQGSFDSTSGKFGLSGTAGVAAQFNQEASVGLAGPYGSLTMGRQIIPLTYAMAYTDVRQGGYFGSIFTALVSMNSAAGWPGTSTNAQLGAVFDDNAIVYVSPNFGGVTASLEYAPGGVAGQAQGSTRESAVLQYDNYGLKLAAAYYNGHDTNPSPTSVATGLDNNRFYYLGALYSINGFTASTSFSNGRNPAHPKTTNFDMISGGFGYRFTPAFELTSGVYYIKDENNSANKSTEIVLGANYSLSKATTLYAQVGYVDNRGKMNQSVEYGQPVAPGMNTTAAMIGIRKRF</sequence>
<protein>
    <submittedName>
        <fullName evidence="13">Porin</fullName>
    </submittedName>
</protein>
<dbReference type="GO" id="GO:0009279">
    <property type="term" value="C:cell outer membrane"/>
    <property type="evidence" value="ECO:0007669"/>
    <property type="project" value="UniProtKB-SubCell"/>
</dbReference>
<feature type="signal peptide" evidence="11">
    <location>
        <begin position="1"/>
        <end position="20"/>
    </location>
</feature>
<keyword evidence="6 11" id="KW-0732">Signal</keyword>
<keyword evidence="7" id="KW-0406">Ion transport</keyword>
<keyword evidence="10" id="KW-0998">Cell outer membrane</keyword>
<evidence type="ECO:0000313" key="14">
    <source>
        <dbReference type="Proteomes" id="UP000076852"/>
    </source>
</evidence>
<accession>A0A160FJ73</accession>
<dbReference type="CDD" id="cd00342">
    <property type="entry name" value="gram_neg_porins"/>
    <property type="match status" value="1"/>
</dbReference>
<evidence type="ECO:0000256" key="7">
    <source>
        <dbReference type="ARBA" id="ARBA00023065"/>
    </source>
</evidence>
<organism evidence="13 14">
    <name type="scientific">Paraburkholderia phytofirmans OLGA172</name>
    <dbReference type="NCBI Taxonomy" id="1417228"/>
    <lineage>
        <taxon>Bacteria</taxon>
        <taxon>Pseudomonadati</taxon>
        <taxon>Pseudomonadota</taxon>
        <taxon>Betaproteobacteria</taxon>
        <taxon>Burkholderiales</taxon>
        <taxon>Burkholderiaceae</taxon>
        <taxon>Paraburkholderia</taxon>
    </lineage>
</organism>
<evidence type="ECO:0000256" key="2">
    <source>
        <dbReference type="ARBA" id="ARBA00011233"/>
    </source>
</evidence>
<dbReference type="STRING" id="1804984.AYM40_08365"/>
<dbReference type="OrthoDB" id="8676354at2"/>
<feature type="domain" description="Porin" evidence="12">
    <location>
        <begin position="7"/>
        <end position="345"/>
    </location>
</feature>
<keyword evidence="4" id="KW-1134">Transmembrane beta strand</keyword>
<keyword evidence="9" id="KW-0472">Membrane</keyword>
<evidence type="ECO:0000256" key="3">
    <source>
        <dbReference type="ARBA" id="ARBA00022448"/>
    </source>
</evidence>
<evidence type="ECO:0000256" key="11">
    <source>
        <dbReference type="SAM" id="SignalP"/>
    </source>
</evidence>
<keyword evidence="14" id="KW-1185">Reference proteome</keyword>
<proteinExistence type="predicted"/>
<evidence type="ECO:0000256" key="9">
    <source>
        <dbReference type="ARBA" id="ARBA00023136"/>
    </source>
</evidence>
<dbReference type="PRINTS" id="PR00184">
    <property type="entry name" value="NEISSPPORIN"/>
</dbReference>
<dbReference type="InterPro" id="IPR002299">
    <property type="entry name" value="Porin_Neis"/>
</dbReference>
<evidence type="ECO:0000256" key="10">
    <source>
        <dbReference type="ARBA" id="ARBA00023237"/>
    </source>
</evidence>
<evidence type="ECO:0000256" key="5">
    <source>
        <dbReference type="ARBA" id="ARBA00022692"/>
    </source>
</evidence>
<comment type="subunit">
    <text evidence="2">Homotrimer.</text>
</comment>
<gene>
    <name evidence="13" type="ORF">AYM40_08365</name>
</gene>
<dbReference type="GO" id="GO:0006811">
    <property type="term" value="P:monoatomic ion transport"/>
    <property type="evidence" value="ECO:0007669"/>
    <property type="project" value="UniProtKB-KW"/>
</dbReference>
<feature type="chain" id="PRO_5007813636" evidence="11">
    <location>
        <begin position="21"/>
        <end position="374"/>
    </location>
</feature>
<keyword evidence="8" id="KW-0626">Porin</keyword>
<dbReference type="InterPro" id="IPR050298">
    <property type="entry name" value="Gram-neg_bact_OMP"/>
</dbReference>
<evidence type="ECO:0000259" key="12">
    <source>
        <dbReference type="Pfam" id="PF13609"/>
    </source>
</evidence>
<evidence type="ECO:0000256" key="8">
    <source>
        <dbReference type="ARBA" id="ARBA00023114"/>
    </source>
</evidence>
<evidence type="ECO:0000256" key="1">
    <source>
        <dbReference type="ARBA" id="ARBA00004571"/>
    </source>
</evidence>
<comment type="subcellular location">
    <subcellularLocation>
        <location evidence="1">Cell outer membrane</location>
        <topology evidence="1">Multi-pass membrane protein</topology>
    </subcellularLocation>
</comment>
<dbReference type="InterPro" id="IPR023614">
    <property type="entry name" value="Porin_dom_sf"/>
</dbReference>
<dbReference type="Pfam" id="PF13609">
    <property type="entry name" value="Porin_4"/>
    <property type="match status" value="1"/>
</dbReference>
<keyword evidence="5" id="KW-0812">Transmembrane</keyword>
<dbReference type="GO" id="GO:0046930">
    <property type="term" value="C:pore complex"/>
    <property type="evidence" value="ECO:0007669"/>
    <property type="project" value="UniProtKB-KW"/>
</dbReference>
<keyword evidence="3" id="KW-0813">Transport</keyword>
<evidence type="ECO:0000256" key="6">
    <source>
        <dbReference type="ARBA" id="ARBA00022729"/>
    </source>
</evidence>
<dbReference type="RefSeq" id="WP_063495806.1">
    <property type="nucleotide sequence ID" value="NZ_CP014578.1"/>
</dbReference>
<dbReference type="KEGG" id="buz:AYM40_08365"/>
<dbReference type="InterPro" id="IPR033900">
    <property type="entry name" value="Gram_neg_porin_domain"/>
</dbReference>